<evidence type="ECO:0000313" key="1">
    <source>
        <dbReference type="EMBL" id="UZF88945.1"/>
    </source>
</evidence>
<name>A0A9E8CN93_9HYPH</name>
<gene>
    <name evidence="1" type="ORF">NWE54_09245</name>
</gene>
<dbReference type="Gene3D" id="3.40.50.1220">
    <property type="entry name" value="TPP-binding domain"/>
    <property type="match status" value="1"/>
</dbReference>
<protein>
    <submittedName>
        <fullName evidence="1">SIR2 family protein</fullName>
    </submittedName>
</protein>
<dbReference type="Pfam" id="PF13289">
    <property type="entry name" value="SIR2_2"/>
    <property type="match status" value="1"/>
</dbReference>
<dbReference type="InterPro" id="IPR029035">
    <property type="entry name" value="DHS-like_NAD/FAD-binding_dom"/>
</dbReference>
<accession>A0A9E8CN93</accession>
<dbReference type="AlphaFoldDB" id="A0A9E8CN93"/>
<organism evidence="1">
    <name type="scientific">Bosea sp. NBC_00436</name>
    <dbReference type="NCBI Taxonomy" id="2969620"/>
    <lineage>
        <taxon>Bacteria</taxon>
        <taxon>Pseudomonadati</taxon>
        <taxon>Pseudomonadota</taxon>
        <taxon>Alphaproteobacteria</taxon>
        <taxon>Hyphomicrobiales</taxon>
        <taxon>Boseaceae</taxon>
        <taxon>Bosea</taxon>
    </lineage>
</organism>
<reference evidence="1" key="1">
    <citation type="submission" date="2022-08" db="EMBL/GenBank/DDBJ databases">
        <title>Complete Genome Sequences of 2 Bosea sp. soil isolates.</title>
        <authorList>
            <person name="Alvarez Arevalo M."/>
            <person name="Sterndorff E.B."/>
            <person name="Faurdal D."/>
            <person name="Joergensen T.S."/>
            <person name="Weber T."/>
        </authorList>
    </citation>
    <scope>NUCLEOTIDE SEQUENCE</scope>
    <source>
        <strain evidence="1">NBC_00436</strain>
    </source>
</reference>
<sequence length="573" mass="63794">MIDPILSLAHSIQSNKGVFAVLVGSGLSRSAGIPTGWEVTLDLVRQLAAMQGEDPTTDPEAWYADRYGQAPGYSALLDALAKTPSERRAILHSFFEPTDDEREQGLKLPTRAHRAIADLVAKGYIRVIVTTNFDRLMEMALQDVGITPVVISTADATRGAAPLVHQRCVVVKVHGDYLDDRIKNTEDELATYDPALDAYLDRVFDEFGLIVCGWSGEWDPALRAAIERCPTRRYTTFWTGMRASGPLATKLIQVRNAQVIDITGADDFFEKLLDKVTSLEEMRAPGPLSAGAAVASVKRYIAEPRYKIRFDDLLADEVERIRKRHATEMPASSQPVDKETIRKRFHAYDSSTEVLRHMLFSAARWAEAYHYESIRRAIFTLAPPNARNGINVWLSMMAYPASLAFFAACAGADAGQNYRLLDSLFRATFRFSGREHQAIPEFCAAVVIDKDCAQALHQQDRHTPMSDHLAAVITPMLTGIAVEPDSAFDRLEVLMALAHFDHQTDPATTSWMPHGRFAWRHYESAYGAVFEEAERMGADWAPLKAGMFQGKVARFDAVKEAFMTKLKAAGSRY</sequence>
<dbReference type="EMBL" id="CP102774">
    <property type="protein sequence ID" value="UZF88945.1"/>
    <property type="molecule type" value="Genomic_DNA"/>
</dbReference>
<dbReference type="SUPFAM" id="SSF52467">
    <property type="entry name" value="DHS-like NAD/FAD-binding domain"/>
    <property type="match status" value="1"/>
</dbReference>
<proteinExistence type="predicted"/>